<evidence type="ECO:0000256" key="5">
    <source>
        <dbReference type="ARBA" id="ARBA00022989"/>
    </source>
</evidence>
<feature type="transmembrane region" description="Helical" evidence="7">
    <location>
        <begin position="32"/>
        <end position="56"/>
    </location>
</feature>
<evidence type="ECO:0000313" key="9">
    <source>
        <dbReference type="EMBL" id="EMS69255.1"/>
    </source>
</evidence>
<gene>
    <name evidence="9" type="ORF">CTER_5188</name>
</gene>
<feature type="transmembrane region" description="Helical" evidence="7">
    <location>
        <begin position="91"/>
        <end position="117"/>
    </location>
</feature>
<evidence type="ECO:0000313" key="10">
    <source>
        <dbReference type="Proteomes" id="UP000014155"/>
    </source>
</evidence>
<dbReference type="Pfam" id="PF00528">
    <property type="entry name" value="BPD_transp_1"/>
    <property type="match status" value="1"/>
</dbReference>
<comment type="similarity">
    <text evidence="7">Belongs to the binding-protein-dependent transport system permease family.</text>
</comment>
<feature type="domain" description="ABC transmembrane type-1" evidence="8">
    <location>
        <begin position="92"/>
        <end position="307"/>
    </location>
</feature>
<evidence type="ECO:0000259" key="8">
    <source>
        <dbReference type="PROSITE" id="PS50928"/>
    </source>
</evidence>
<dbReference type="PROSITE" id="PS50928">
    <property type="entry name" value="ABC_TM1"/>
    <property type="match status" value="1"/>
</dbReference>
<keyword evidence="3" id="KW-1003">Cell membrane</keyword>
<dbReference type="InterPro" id="IPR000515">
    <property type="entry name" value="MetI-like"/>
</dbReference>
<dbReference type="AlphaFoldDB" id="S0FF29"/>
<comment type="caution">
    <text evidence="9">The sequence shown here is derived from an EMBL/GenBank/DDBJ whole genome shotgun (WGS) entry which is preliminary data.</text>
</comment>
<keyword evidence="4 7" id="KW-0812">Transmembrane</keyword>
<dbReference type="eggNOG" id="COG4209">
    <property type="taxonomic scope" value="Bacteria"/>
</dbReference>
<dbReference type="SUPFAM" id="SSF161098">
    <property type="entry name" value="MetI-like"/>
    <property type="match status" value="1"/>
</dbReference>
<evidence type="ECO:0000256" key="1">
    <source>
        <dbReference type="ARBA" id="ARBA00004651"/>
    </source>
</evidence>
<dbReference type="PATRIC" id="fig|1195236.3.peg.5324"/>
<evidence type="ECO:0000256" key="7">
    <source>
        <dbReference type="RuleBase" id="RU363032"/>
    </source>
</evidence>
<dbReference type="InterPro" id="IPR035906">
    <property type="entry name" value="MetI-like_sf"/>
</dbReference>
<reference evidence="9 10" key="1">
    <citation type="journal article" date="2013" name="Genome Announc.">
        <title>Draft Genome Sequence of the Cellulolytic, Mesophilic, Anaerobic Bacterium Clostridium termitidis Strain CT1112 (DSM 5398).</title>
        <authorList>
            <person name="Lal S."/>
            <person name="Ramachandran U."/>
            <person name="Zhang X."/>
            <person name="Munir R."/>
            <person name="Sparling R."/>
            <person name="Levin D.B."/>
        </authorList>
    </citation>
    <scope>NUCLEOTIDE SEQUENCE [LARGE SCALE GENOMIC DNA]</scope>
    <source>
        <strain evidence="9 10">CT1112</strain>
    </source>
</reference>
<sequence length="320" mass="36784">MSSQQTGTECYKSIGRRFTLEKKLKLILYHKYLYLMLIPVLIWYIIFCYVPMYGIVISFQDYSMSKGVFGSTFVGLTHFKELWQDEDFWRAFWNTAIIAVYRIVIEFPISIVVALLLNEIRHIKVRKTIQTIVYLPHFLSWVIVASIFMTLLSPESGIINAICTGMGINTPDIISNPNMFRGVLIWSDVWKEAGFSSIIYVAAMASIDAELYEATDIDGASRWQQIWYVTLPGIRNIIVIMFILMLGQVLTWGFDQVYNFYNPMVYDKGDIIDTYIFRTALSDNKFSFAAAASMFKSLICMTLLVVSNSVVKKLGEESIY</sequence>
<organism evidence="9 10">
    <name type="scientific">Ruminiclostridium cellobioparum subsp. termitidis CT1112</name>
    <dbReference type="NCBI Taxonomy" id="1195236"/>
    <lineage>
        <taxon>Bacteria</taxon>
        <taxon>Bacillati</taxon>
        <taxon>Bacillota</taxon>
        <taxon>Clostridia</taxon>
        <taxon>Eubacteriales</taxon>
        <taxon>Oscillospiraceae</taxon>
        <taxon>Ruminiclostridium</taxon>
    </lineage>
</organism>
<dbReference type="GO" id="GO:0055085">
    <property type="term" value="P:transmembrane transport"/>
    <property type="evidence" value="ECO:0007669"/>
    <property type="project" value="InterPro"/>
</dbReference>
<evidence type="ECO:0000256" key="4">
    <source>
        <dbReference type="ARBA" id="ARBA00022692"/>
    </source>
</evidence>
<evidence type="ECO:0000256" key="3">
    <source>
        <dbReference type="ARBA" id="ARBA00022475"/>
    </source>
</evidence>
<keyword evidence="10" id="KW-1185">Reference proteome</keyword>
<dbReference type="EMBL" id="AORV01000070">
    <property type="protein sequence ID" value="EMS69255.1"/>
    <property type="molecule type" value="Genomic_DNA"/>
</dbReference>
<protein>
    <submittedName>
        <fullName evidence="9">ABC-type polysaccharide transport system, permease component</fullName>
    </submittedName>
</protein>
<keyword evidence="5 7" id="KW-1133">Transmembrane helix</keyword>
<keyword evidence="2 7" id="KW-0813">Transport</keyword>
<dbReference type="CDD" id="cd06261">
    <property type="entry name" value="TM_PBP2"/>
    <property type="match status" value="1"/>
</dbReference>
<dbReference type="GO" id="GO:0005886">
    <property type="term" value="C:plasma membrane"/>
    <property type="evidence" value="ECO:0007669"/>
    <property type="project" value="UniProtKB-SubCell"/>
</dbReference>
<feature type="transmembrane region" description="Helical" evidence="7">
    <location>
        <begin position="233"/>
        <end position="254"/>
    </location>
</feature>
<accession>S0FF29</accession>
<proteinExistence type="inferred from homology"/>
<dbReference type="PANTHER" id="PTHR43227">
    <property type="entry name" value="BLL4140 PROTEIN"/>
    <property type="match status" value="1"/>
</dbReference>
<dbReference type="Gene3D" id="1.10.3720.10">
    <property type="entry name" value="MetI-like"/>
    <property type="match status" value="1"/>
</dbReference>
<comment type="subcellular location">
    <subcellularLocation>
        <location evidence="1 7">Cell membrane</location>
        <topology evidence="1 7">Multi-pass membrane protein</topology>
    </subcellularLocation>
</comment>
<keyword evidence="6 7" id="KW-0472">Membrane</keyword>
<evidence type="ECO:0000256" key="6">
    <source>
        <dbReference type="ARBA" id="ARBA00023136"/>
    </source>
</evidence>
<dbReference type="Proteomes" id="UP000014155">
    <property type="component" value="Unassembled WGS sequence"/>
</dbReference>
<dbReference type="STRING" id="1195236.CTER_5188"/>
<dbReference type="InterPro" id="IPR050809">
    <property type="entry name" value="UgpAE/MalFG_permease"/>
</dbReference>
<name>S0FF29_RUMCE</name>
<evidence type="ECO:0000256" key="2">
    <source>
        <dbReference type="ARBA" id="ARBA00022448"/>
    </source>
</evidence>
<feature type="transmembrane region" description="Helical" evidence="7">
    <location>
        <begin position="286"/>
        <end position="306"/>
    </location>
</feature>
<dbReference type="PANTHER" id="PTHR43227:SF11">
    <property type="entry name" value="BLL4140 PROTEIN"/>
    <property type="match status" value="1"/>
</dbReference>